<organism evidence="1 2">
    <name type="scientific">Oesophagostomum dentatum</name>
    <name type="common">Nodular worm</name>
    <dbReference type="NCBI Taxonomy" id="61180"/>
    <lineage>
        <taxon>Eukaryota</taxon>
        <taxon>Metazoa</taxon>
        <taxon>Ecdysozoa</taxon>
        <taxon>Nematoda</taxon>
        <taxon>Chromadorea</taxon>
        <taxon>Rhabditida</taxon>
        <taxon>Rhabditina</taxon>
        <taxon>Rhabditomorpha</taxon>
        <taxon>Strongyloidea</taxon>
        <taxon>Strongylidae</taxon>
        <taxon>Oesophagostomum</taxon>
    </lineage>
</organism>
<name>A0A0B1TN59_OESDE</name>
<evidence type="ECO:0000313" key="2">
    <source>
        <dbReference type="Proteomes" id="UP000053660"/>
    </source>
</evidence>
<protein>
    <recommendedName>
        <fullName evidence="3">Tc1-like transposase DDE domain-containing protein</fullName>
    </recommendedName>
</protein>
<sequence length="67" mass="7757">MLIQFHHAGRRYGWAPAHGAKTTIRFLEIQIGSFLTKELWPVKGPDLNPLDFCVWGFMEEQLTSRNV</sequence>
<dbReference type="InterPro" id="IPR036397">
    <property type="entry name" value="RNaseH_sf"/>
</dbReference>
<reference evidence="1 2" key="1">
    <citation type="submission" date="2014-03" db="EMBL/GenBank/DDBJ databases">
        <title>Draft genome of the hookworm Oesophagostomum dentatum.</title>
        <authorList>
            <person name="Mitreva M."/>
        </authorList>
    </citation>
    <scope>NUCLEOTIDE SEQUENCE [LARGE SCALE GENOMIC DNA]</scope>
    <source>
        <strain evidence="1 2">OD-Hann</strain>
    </source>
</reference>
<dbReference type="OrthoDB" id="5865144at2759"/>
<dbReference type="Proteomes" id="UP000053660">
    <property type="component" value="Unassembled WGS sequence"/>
</dbReference>
<proteinExistence type="predicted"/>
<dbReference type="AlphaFoldDB" id="A0A0B1TN59"/>
<gene>
    <name evidence="1" type="ORF">OESDEN_03183</name>
</gene>
<evidence type="ECO:0000313" key="1">
    <source>
        <dbReference type="EMBL" id="KHJ96845.1"/>
    </source>
</evidence>
<dbReference type="GO" id="GO:0003676">
    <property type="term" value="F:nucleic acid binding"/>
    <property type="evidence" value="ECO:0007669"/>
    <property type="project" value="InterPro"/>
</dbReference>
<keyword evidence="2" id="KW-1185">Reference proteome</keyword>
<dbReference type="Gene3D" id="3.30.420.10">
    <property type="entry name" value="Ribonuclease H-like superfamily/Ribonuclease H"/>
    <property type="match status" value="1"/>
</dbReference>
<dbReference type="EMBL" id="KN549574">
    <property type="protein sequence ID" value="KHJ96845.1"/>
    <property type="molecule type" value="Genomic_DNA"/>
</dbReference>
<evidence type="ECO:0008006" key="3">
    <source>
        <dbReference type="Google" id="ProtNLM"/>
    </source>
</evidence>
<accession>A0A0B1TN59</accession>